<protein>
    <submittedName>
        <fullName evidence="1">Uncharacterized protein</fullName>
    </submittedName>
</protein>
<organism evidence="1 2">
    <name type="scientific">Trueperella pyogenes</name>
    <dbReference type="NCBI Taxonomy" id="1661"/>
    <lineage>
        <taxon>Bacteria</taxon>
        <taxon>Bacillati</taxon>
        <taxon>Actinomycetota</taxon>
        <taxon>Actinomycetes</taxon>
        <taxon>Actinomycetales</taxon>
        <taxon>Actinomycetaceae</taxon>
        <taxon>Trueperella</taxon>
    </lineage>
</organism>
<sequence length="141" mass="15878">MATFLFLVNPTRAYDPYPDWVRWNHALAQGQRVRTTWNTGTRRRGMSAGDRAVIVKVGVEPRGLVGIGYVDGPIVVGPHWNPDARSPETGFVDLELARLWPIDDPLPLEILQWRAPHVLWTPRQSSTSIDIDINQLLAESS</sequence>
<proteinExistence type="predicted"/>
<evidence type="ECO:0000313" key="2">
    <source>
        <dbReference type="Proteomes" id="UP000275951"/>
    </source>
</evidence>
<dbReference type="Proteomes" id="UP000275951">
    <property type="component" value="Chromosome"/>
</dbReference>
<dbReference type="AlphaFoldDB" id="A0A3Q9GH92"/>
<reference evidence="1 2" key="1">
    <citation type="submission" date="2018-11" db="EMBL/GenBank/DDBJ databases">
        <title>Multidrug-resistant genes are associated with an 42-kb island TGI1 carrying a complex class 1 integron in a Trueperella pyogenes.</title>
        <authorList>
            <person name="Dong W."/>
        </authorList>
    </citation>
    <scope>NUCLEOTIDE SEQUENCE [LARGE SCALE GENOMIC DNA]</scope>
    <source>
        <strain evidence="1 2">TP4</strain>
    </source>
</reference>
<name>A0A3Q9GH92_9ACTO</name>
<dbReference type="RefSeq" id="WP_114949565.1">
    <property type="nucleotide sequence ID" value="NZ_CP033905.1"/>
</dbReference>
<evidence type="ECO:0000313" key="1">
    <source>
        <dbReference type="EMBL" id="AZR06164.1"/>
    </source>
</evidence>
<gene>
    <name evidence="1" type="ORF">EBQ10_01890</name>
</gene>
<dbReference type="EMBL" id="CP033905">
    <property type="protein sequence ID" value="AZR06164.1"/>
    <property type="molecule type" value="Genomic_DNA"/>
</dbReference>
<accession>A0A3Q9GH92</accession>